<organism evidence="1 2">
    <name type="scientific">Globodera pallida</name>
    <name type="common">Potato cyst nematode worm</name>
    <name type="synonym">Heterodera pallida</name>
    <dbReference type="NCBI Taxonomy" id="36090"/>
    <lineage>
        <taxon>Eukaryota</taxon>
        <taxon>Metazoa</taxon>
        <taxon>Ecdysozoa</taxon>
        <taxon>Nematoda</taxon>
        <taxon>Chromadorea</taxon>
        <taxon>Rhabditida</taxon>
        <taxon>Tylenchina</taxon>
        <taxon>Tylenchomorpha</taxon>
        <taxon>Tylenchoidea</taxon>
        <taxon>Heteroderidae</taxon>
        <taxon>Heteroderinae</taxon>
        <taxon>Globodera</taxon>
    </lineage>
</organism>
<protein>
    <submittedName>
        <fullName evidence="2">RING-type domain-containing protein</fullName>
    </submittedName>
</protein>
<keyword evidence="1" id="KW-1185">Reference proteome</keyword>
<accession>A0A183C8M4</accession>
<proteinExistence type="predicted"/>
<dbReference type="WBParaSite" id="GPLIN_000922000">
    <property type="protein sequence ID" value="GPLIN_000922000"/>
    <property type="gene ID" value="GPLIN_000922000"/>
</dbReference>
<evidence type="ECO:0000313" key="1">
    <source>
        <dbReference type="Proteomes" id="UP000050741"/>
    </source>
</evidence>
<evidence type="ECO:0000313" key="2">
    <source>
        <dbReference type="WBParaSite" id="GPLIN_000922000"/>
    </source>
</evidence>
<dbReference type="Proteomes" id="UP000050741">
    <property type="component" value="Unassembled WGS sequence"/>
</dbReference>
<reference evidence="2" key="2">
    <citation type="submission" date="2016-06" db="UniProtKB">
        <authorList>
            <consortium name="WormBaseParasite"/>
        </authorList>
    </citation>
    <scope>IDENTIFICATION</scope>
</reference>
<dbReference type="AlphaFoldDB" id="A0A183C8M4"/>
<reference evidence="1" key="1">
    <citation type="submission" date="2014-05" db="EMBL/GenBank/DDBJ databases">
        <title>The genome and life-stage specific transcriptomes of Globodera pallida elucidate key aspects of plant parasitism by a cyst nematode.</title>
        <authorList>
            <person name="Cotton J.A."/>
            <person name="Lilley C.J."/>
            <person name="Jones L.M."/>
            <person name="Kikuchi T."/>
            <person name="Reid A.J."/>
            <person name="Thorpe P."/>
            <person name="Tsai I.J."/>
            <person name="Beasley H."/>
            <person name="Blok V."/>
            <person name="Cock P.J.A."/>
            <person name="Van den Akker S.E."/>
            <person name="Holroyd N."/>
            <person name="Hunt M."/>
            <person name="Mantelin S."/>
            <person name="Naghra H."/>
            <person name="Pain A."/>
            <person name="Palomares-Rius J.E."/>
            <person name="Zarowiecki M."/>
            <person name="Berriman M."/>
            <person name="Jones J.T."/>
            <person name="Urwin P.E."/>
        </authorList>
    </citation>
    <scope>NUCLEOTIDE SEQUENCE [LARGE SCALE GENOMIC DNA]</scope>
    <source>
        <strain evidence="1">Lindley</strain>
    </source>
</reference>
<sequence>MCGNTLYPPAATMPDETRQAVELPCKCKPSHIGCLALHLRNAGTCPYCRRAARTEDTTATDLWQNLVLVHNQHIQANITAANGIYTGTLGVIVVEDDGRAEGPGQPANFGQPGSPEIIFVGEVVQPVQPDQHGALGQPVEEEFVQDAQHGEPDANNEHGELGQPGAAAVRGAAVSATMQHHHHPYQQRLLPDPSRAGKSGVGEAWVGNVDRVGQYRLNGYETGY</sequence>
<name>A0A183C8M4_GLOPA</name>